<comment type="subcellular location">
    <subcellularLocation>
        <location evidence="1">Nucleus</location>
    </subcellularLocation>
</comment>
<dbReference type="STRING" id="1890364.A0A2P6N9K3"/>
<dbReference type="InterPro" id="IPR013632">
    <property type="entry name" value="Rad51_C"/>
</dbReference>
<evidence type="ECO:0000256" key="2">
    <source>
        <dbReference type="ARBA" id="ARBA00008897"/>
    </source>
</evidence>
<evidence type="ECO:0000256" key="10">
    <source>
        <dbReference type="SAM" id="MobiDB-lite"/>
    </source>
</evidence>
<organism evidence="13 14">
    <name type="scientific">Planoprotostelium fungivorum</name>
    <dbReference type="NCBI Taxonomy" id="1890364"/>
    <lineage>
        <taxon>Eukaryota</taxon>
        <taxon>Amoebozoa</taxon>
        <taxon>Evosea</taxon>
        <taxon>Variosea</taxon>
        <taxon>Cavosteliida</taxon>
        <taxon>Cavosteliaceae</taxon>
        <taxon>Planoprotostelium</taxon>
    </lineage>
</organism>
<keyword evidence="4 9" id="KW-0067">ATP-binding</keyword>
<dbReference type="GO" id="GO:0007131">
    <property type="term" value="P:reciprocal meiotic recombination"/>
    <property type="evidence" value="ECO:0007669"/>
    <property type="project" value="InterPro"/>
</dbReference>
<dbReference type="InterPro" id="IPR011940">
    <property type="entry name" value="Dmc1"/>
</dbReference>
<evidence type="ECO:0000256" key="4">
    <source>
        <dbReference type="ARBA" id="ARBA00022840"/>
    </source>
</evidence>
<sequence length="384" mass="41611">MSSCSHTNSQNVNMASRSVRKQKEAETAVEKEGAATTVGETNVEEEESGPAFAEIDKLQELGINAGDINKLKSGGCHTVGAVIMRTKKELCAIKGITEAKVDKIIEAAGKLKFSSFMSGSDALLKRRDVTKVTTGAKQLDELLGIYSSTTSQTHLTRTGGGIETMSITELFGEFRTGKTQICHTLCITTQLPGSLGGGNGKVAYIDTEGTFRPERINPIAIRYGLDPDAALDNIAYARAYTHEHQLQLITEIAAKMVEEHYKLLIVDSITALFRVDFSGRGELADRQQKLGHMLSRLIKIAEEFNVAVVVTNQVVSDPGAAAMFVADAKKPIGGHIMAHASTTRLYLRKGRGEARICKIYDSPCLPESEAQYQIANEGIIDCKD</sequence>
<feature type="compositionally biased region" description="Basic and acidic residues" evidence="10">
    <location>
        <begin position="21"/>
        <end position="33"/>
    </location>
</feature>
<dbReference type="Proteomes" id="UP000241769">
    <property type="component" value="Unassembled WGS sequence"/>
</dbReference>
<dbReference type="EMBL" id="MDYQ01000143">
    <property type="protein sequence ID" value="PRP80620.1"/>
    <property type="molecule type" value="Genomic_DNA"/>
</dbReference>
<evidence type="ECO:0000256" key="3">
    <source>
        <dbReference type="ARBA" id="ARBA00022741"/>
    </source>
</evidence>
<feature type="domain" description="RecA family profile 1" evidence="11">
    <location>
        <begin position="128"/>
        <end position="314"/>
    </location>
</feature>
<dbReference type="GO" id="GO:0140664">
    <property type="term" value="F:ATP-dependent DNA damage sensor activity"/>
    <property type="evidence" value="ECO:0007669"/>
    <property type="project" value="InterPro"/>
</dbReference>
<dbReference type="InterPro" id="IPR027417">
    <property type="entry name" value="P-loop_NTPase"/>
</dbReference>
<evidence type="ECO:0000256" key="9">
    <source>
        <dbReference type="RuleBase" id="RU003422"/>
    </source>
</evidence>
<dbReference type="InterPro" id="IPR016467">
    <property type="entry name" value="DNA_recomb/repair_RecA-like"/>
</dbReference>
<dbReference type="PROSITE" id="PS50162">
    <property type="entry name" value="RECA_2"/>
    <property type="match status" value="1"/>
</dbReference>
<dbReference type="SUPFAM" id="SSF47794">
    <property type="entry name" value="Rad51 N-terminal domain-like"/>
    <property type="match status" value="1"/>
</dbReference>
<dbReference type="GO" id="GO:0042148">
    <property type="term" value="P:DNA strand invasion"/>
    <property type="evidence" value="ECO:0007669"/>
    <property type="project" value="TreeGrafter"/>
</dbReference>
<reference evidence="13 14" key="1">
    <citation type="journal article" date="2018" name="Genome Biol. Evol.">
        <title>Multiple Roots of Fruiting Body Formation in Amoebozoa.</title>
        <authorList>
            <person name="Hillmann F."/>
            <person name="Forbes G."/>
            <person name="Novohradska S."/>
            <person name="Ferling I."/>
            <person name="Riege K."/>
            <person name="Groth M."/>
            <person name="Westermann M."/>
            <person name="Marz M."/>
            <person name="Spaller T."/>
            <person name="Winckler T."/>
            <person name="Schaap P."/>
            <person name="Glockner G."/>
        </authorList>
    </citation>
    <scope>NUCLEOTIDE SEQUENCE [LARGE SCALE GENOMIC DNA]</scope>
    <source>
        <strain evidence="13 14">Jena</strain>
    </source>
</reference>
<feature type="compositionally biased region" description="Polar residues" evidence="10">
    <location>
        <begin position="1"/>
        <end position="16"/>
    </location>
</feature>
<keyword evidence="14" id="KW-1185">Reference proteome</keyword>
<evidence type="ECO:0000259" key="11">
    <source>
        <dbReference type="PROSITE" id="PS50162"/>
    </source>
</evidence>
<dbReference type="FunFam" id="3.40.50.300:FF:000239">
    <property type="entry name" value="Meiotic recombination protein DMC1"/>
    <property type="match status" value="1"/>
</dbReference>
<dbReference type="NCBIfam" id="NF003301">
    <property type="entry name" value="PRK04301.1"/>
    <property type="match status" value="1"/>
</dbReference>
<dbReference type="GO" id="GO:0000794">
    <property type="term" value="C:condensed nuclear chromosome"/>
    <property type="evidence" value="ECO:0007669"/>
    <property type="project" value="TreeGrafter"/>
</dbReference>
<feature type="region of interest" description="Disordered" evidence="10">
    <location>
        <begin position="1"/>
        <end position="50"/>
    </location>
</feature>
<gene>
    <name evidence="13" type="ORF">PROFUN_11563</name>
</gene>
<dbReference type="GO" id="GO:0003697">
    <property type="term" value="F:single-stranded DNA binding"/>
    <property type="evidence" value="ECO:0007669"/>
    <property type="project" value="TreeGrafter"/>
</dbReference>
<protein>
    <submittedName>
        <fullName evidence="13">Meiotic recombination protein dmc1</fullName>
    </submittedName>
</protein>
<evidence type="ECO:0000259" key="12">
    <source>
        <dbReference type="PROSITE" id="PS50163"/>
    </source>
</evidence>
<keyword evidence="8" id="KW-0131">Cell cycle</keyword>
<dbReference type="PROSITE" id="PS50163">
    <property type="entry name" value="RECA_3"/>
    <property type="match status" value="1"/>
</dbReference>
<name>A0A2P6N9K3_9EUKA</name>
<dbReference type="GO" id="GO:0070192">
    <property type="term" value="P:chromosome organization involved in meiotic cell cycle"/>
    <property type="evidence" value="ECO:0007669"/>
    <property type="project" value="TreeGrafter"/>
</dbReference>
<dbReference type="InParanoid" id="A0A2P6N9K3"/>
<dbReference type="Pfam" id="PF08423">
    <property type="entry name" value="Rad51"/>
    <property type="match status" value="1"/>
</dbReference>
<dbReference type="PIRSF" id="PIRSF005856">
    <property type="entry name" value="Rad51"/>
    <property type="match status" value="1"/>
</dbReference>
<evidence type="ECO:0000256" key="5">
    <source>
        <dbReference type="ARBA" id="ARBA00023125"/>
    </source>
</evidence>
<dbReference type="PANTHER" id="PTHR22942">
    <property type="entry name" value="RECA/RAD51/RADA DNA STRAND-PAIRING FAMILY MEMBER"/>
    <property type="match status" value="1"/>
</dbReference>
<dbReference type="InterPro" id="IPR010995">
    <property type="entry name" value="DNA_repair_Rad51/TF_NusA_a-hlx"/>
</dbReference>
<dbReference type="GO" id="GO:0003690">
    <property type="term" value="F:double-stranded DNA binding"/>
    <property type="evidence" value="ECO:0007669"/>
    <property type="project" value="TreeGrafter"/>
</dbReference>
<dbReference type="OrthoDB" id="10251254at2759"/>
<dbReference type="AlphaFoldDB" id="A0A2P6N9K3"/>
<accession>A0A2P6N9K3</accession>
<comment type="caution">
    <text evidence="13">The sequence shown here is derived from an EMBL/GenBank/DDBJ whole genome shotgun (WGS) entry which is preliminary data.</text>
</comment>
<comment type="similarity">
    <text evidence="2">Belongs to the RecA family. DMC1 subfamily.</text>
</comment>
<dbReference type="NCBIfam" id="TIGR02238">
    <property type="entry name" value="recomb_DMC1"/>
    <property type="match status" value="1"/>
</dbReference>
<keyword evidence="7" id="KW-0469">Meiosis</keyword>
<dbReference type="GO" id="GO:0000150">
    <property type="term" value="F:DNA strand exchange activity"/>
    <property type="evidence" value="ECO:0007669"/>
    <property type="project" value="InterPro"/>
</dbReference>
<dbReference type="GO" id="GO:0005524">
    <property type="term" value="F:ATP binding"/>
    <property type="evidence" value="ECO:0007669"/>
    <property type="project" value="UniProtKB-KW"/>
</dbReference>
<dbReference type="InterPro" id="IPR020588">
    <property type="entry name" value="RecA_ATP-bd"/>
</dbReference>
<dbReference type="Gene3D" id="3.40.50.300">
    <property type="entry name" value="P-loop containing nucleotide triphosphate hydrolases"/>
    <property type="match status" value="1"/>
</dbReference>
<evidence type="ECO:0000256" key="8">
    <source>
        <dbReference type="ARBA" id="ARBA00023306"/>
    </source>
</evidence>
<evidence type="ECO:0000256" key="7">
    <source>
        <dbReference type="ARBA" id="ARBA00023254"/>
    </source>
</evidence>
<dbReference type="PANTHER" id="PTHR22942:SF30">
    <property type="entry name" value="MEIOTIC RECOMBINATION PROTEIN DMC1_LIM15 HOMOLOG"/>
    <property type="match status" value="1"/>
</dbReference>
<dbReference type="SUPFAM" id="SSF52540">
    <property type="entry name" value="P-loop containing nucleoside triphosphate hydrolases"/>
    <property type="match status" value="1"/>
</dbReference>
<proteinExistence type="inferred from homology"/>
<evidence type="ECO:0000313" key="13">
    <source>
        <dbReference type="EMBL" id="PRP80620.1"/>
    </source>
</evidence>
<keyword evidence="3 9" id="KW-0547">Nucleotide-binding</keyword>
<keyword evidence="5" id="KW-0238">DNA-binding</keyword>
<dbReference type="GO" id="GO:0006312">
    <property type="term" value="P:mitotic recombination"/>
    <property type="evidence" value="ECO:0007669"/>
    <property type="project" value="TreeGrafter"/>
</dbReference>
<evidence type="ECO:0000256" key="6">
    <source>
        <dbReference type="ARBA" id="ARBA00023242"/>
    </source>
</evidence>
<keyword evidence="6" id="KW-0539">Nucleus</keyword>
<dbReference type="Gene3D" id="1.10.150.20">
    <property type="entry name" value="5' to 3' exonuclease, C-terminal subdomain"/>
    <property type="match status" value="1"/>
</dbReference>
<feature type="domain" description="RecA family profile 2" evidence="12">
    <location>
        <begin position="321"/>
        <end position="384"/>
    </location>
</feature>
<dbReference type="SMART" id="SM00382">
    <property type="entry name" value="AAA"/>
    <property type="match status" value="1"/>
</dbReference>
<evidence type="ECO:0000256" key="1">
    <source>
        <dbReference type="ARBA" id="ARBA00004123"/>
    </source>
</evidence>
<dbReference type="Pfam" id="PF14520">
    <property type="entry name" value="HHH_5"/>
    <property type="match status" value="1"/>
</dbReference>
<dbReference type="InterPro" id="IPR020587">
    <property type="entry name" value="RecA_monomer-monomer_interface"/>
</dbReference>
<dbReference type="GO" id="GO:0000730">
    <property type="term" value="P:DNA recombinase assembly"/>
    <property type="evidence" value="ECO:0007669"/>
    <property type="project" value="TreeGrafter"/>
</dbReference>
<evidence type="ECO:0000313" key="14">
    <source>
        <dbReference type="Proteomes" id="UP000241769"/>
    </source>
</evidence>
<dbReference type="InterPro" id="IPR003593">
    <property type="entry name" value="AAA+_ATPase"/>
</dbReference>